<dbReference type="AlphaFoldDB" id="A0A6I6D9S5"/>
<dbReference type="Gene3D" id="3.90.45.10">
    <property type="entry name" value="Peptide deformylase"/>
    <property type="match status" value="1"/>
</dbReference>
<feature type="binding site" evidence="3">
    <location>
        <position position="88"/>
    </location>
    <ligand>
        <name>Fe cation</name>
        <dbReference type="ChEBI" id="CHEBI:24875"/>
    </ligand>
</feature>
<dbReference type="EC" id="3.5.1.88" evidence="3"/>
<feature type="binding site" evidence="3">
    <location>
        <position position="134"/>
    </location>
    <ligand>
        <name>Fe cation</name>
        <dbReference type="ChEBI" id="CHEBI:24875"/>
    </ligand>
</feature>
<keyword evidence="5" id="KW-1185">Reference proteome</keyword>
<dbReference type="Proteomes" id="UP000426444">
    <property type="component" value="Chromosome"/>
</dbReference>
<comment type="similarity">
    <text evidence="1 3">Belongs to the polypeptide deformylase family.</text>
</comment>
<dbReference type="GO" id="GO:0042586">
    <property type="term" value="F:peptide deformylase activity"/>
    <property type="evidence" value="ECO:0007669"/>
    <property type="project" value="UniProtKB-UniRule"/>
</dbReference>
<dbReference type="OrthoDB" id="9784988at2"/>
<dbReference type="GO" id="GO:0006412">
    <property type="term" value="P:translation"/>
    <property type="evidence" value="ECO:0007669"/>
    <property type="project" value="UniProtKB-UniRule"/>
</dbReference>
<dbReference type="KEGG" id="salq:SYNTR_1025"/>
<keyword evidence="3" id="KW-0648">Protein biosynthesis</keyword>
<reference evidence="5" key="1">
    <citation type="journal article" date="2019" name="Microbiology">
        <title>Complete Genome Sequence of an Uncultured Bacterium of the Candidate Phylum Bipolaricaulota.</title>
        <authorList>
            <person name="Kadnikov V.V."/>
            <person name="Mardanov A.V."/>
            <person name="Beletsky A.V."/>
            <person name="Frank Y.A."/>
            <person name="Karnachuk O.V."/>
            <person name="Ravin N.V."/>
        </authorList>
    </citation>
    <scope>NUCLEOTIDE SEQUENCE [LARGE SCALE GENOMIC DNA]</scope>
</reference>
<keyword evidence="3 4" id="KW-0378">Hydrolase</keyword>
<keyword evidence="2 3" id="KW-0408">Iron</keyword>
<organism evidence="4 5">
    <name type="scientific">Candidatus Syntrophocurvum alkaliphilum</name>
    <dbReference type="NCBI Taxonomy" id="2293317"/>
    <lineage>
        <taxon>Bacteria</taxon>
        <taxon>Bacillati</taxon>
        <taxon>Bacillota</taxon>
        <taxon>Clostridia</taxon>
        <taxon>Eubacteriales</taxon>
        <taxon>Syntrophomonadaceae</taxon>
        <taxon>Candidatus Syntrophocurvum</taxon>
    </lineage>
</organism>
<evidence type="ECO:0000313" key="4">
    <source>
        <dbReference type="EMBL" id="QGT99618.1"/>
    </source>
</evidence>
<comment type="function">
    <text evidence="3">Removes the formyl group from the N-terminal Met of newly synthesized proteins. Requires at least a dipeptide for an efficient rate of reaction. N-terminal L-methionine is a prerequisite for activity but the enzyme has broad specificity at other positions.</text>
</comment>
<dbReference type="GO" id="GO:0046872">
    <property type="term" value="F:metal ion binding"/>
    <property type="evidence" value="ECO:0007669"/>
    <property type="project" value="UniProtKB-KW"/>
</dbReference>
<dbReference type="SUPFAM" id="SSF56420">
    <property type="entry name" value="Peptide deformylase"/>
    <property type="match status" value="1"/>
</dbReference>
<dbReference type="NCBIfam" id="TIGR00079">
    <property type="entry name" value="pept_deformyl"/>
    <property type="match status" value="1"/>
</dbReference>
<feature type="binding site" evidence="3">
    <location>
        <position position="130"/>
    </location>
    <ligand>
        <name>Fe cation</name>
        <dbReference type="ChEBI" id="CHEBI:24875"/>
    </ligand>
</feature>
<comment type="catalytic activity">
    <reaction evidence="3">
        <text>N-terminal N-formyl-L-methionyl-[peptide] + H2O = N-terminal L-methionyl-[peptide] + formate</text>
        <dbReference type="Rhea" id="RHEA:24420"/>
        <dbReference type="Rhea" id="RHEA-COMP:10639"/>
        <dbReference type="Rhea" id="RHEA-COMP:10640"/>
        <dbReference type="ChEBI" id="CHEBI:15377"/>
        <dbReference type="ChEBI" id="CHEBI:15740"/>
        <dbReference type="ChEBI" id="CHEBI:49298"/>
        <dbReference type="ChEBI" id="CHEBI:64731"/>
        <dbReference type="EC" id="3.5.1.88"/>
    </reaction>
</comment>
<dbReference type="InterPro" id="IPR036821">
    <property type="entry name" value="Peptide_deformylase_sf"/>
</dbReference>
<dbReference type="PIRSF" id="PIRSF004749">
    <property type="entry name" value="Pep_def"/>
    <property type="match status" value="1"/>
</dbReference>
<gene>
    <name evidence="3" type="primary">def</name>
    <name evidence="4" type="ORF">SYNTR_1025</name>
</gene>
<dbReference type="NCBIfam" id="NF001159">
    <property type="entry name" value="PRK00150.1-3"/>
    <property type="match status" value="1"/>
</dbReference>
<dbReference type="InterPro" id="IPR023635">
    <property type="entry name" value="Peptide_deformylase"/>
</dbReference>
<sequence>MAVYKVVKLPEEILRTKSIPVKNINSGVIRLLDNMRDTMYAFDGVGVAAPQIGISKRIIVIDPGENYIELINPEVIEQEGEQYGVEGCLSVPGVTGVVKRAKNVVVRGLNREGNEVQIEADEMLARVLQHEIDHLDGILFIDKAQDIKREKQ</sequence>
<dbReference type="HAMAP" id="MF_00163">
    <property type="entry name" value="Pep_deformylase"/>
    <property type="match status" value="1"/>
</dbReference>
<dbReference type="CDD" id="cd00487">
    <property type="entry name" value="Pep_deformylase"/>
    <property type="match status" value="1"/>
</dbReference>
<evidence type="ECO:0000256" key="3">
    <source>
        <dbReference type="HAMAP-Rule" id="MF_00163"/>
    </source>
</evidence>
<dbReference type="RefSeq" id="WP_156203497.1">
    <property type="nucleotide sequence ID" value="NZ_CP046457.1"/>
</dbReference>
<accession>A0A6I6D9S5</accession>
<name>A0A6I6D9S5_9FIRM</name>
<evidence type="ECO:0000313" key="5">
    <source>
        <dbReference type="Proteomes" id="UP000426444"/>
    </source>
</evidence>
<comment type="cofactor">
    <cofactor evidence="3">
        <name>Fe(2+)</name>
        <dbReference type="ChEBI" id="CHEBI:29033"/>
    </cofactor>
    <text evidence="3">Binds 1 Fe(2+) ion.</text>
</comment>
<evidence type="ECO:0000256" key="1">
    <source>
        <dbReference type="ARBA" id="ARBA00010759"/>
    </source>
</evidence>
<protein>
    <recommendedName>
        <fullName evidence="3">Peptide deformylase</fullName>
        <shortName evidence="3">PDF</shortName>
        <ecNumber evidence="3">3.5.1.88</ecNumber>
    </recommendedName>
    <alternativeName>
        <fullName evidence="3">Polypeptide deformylase</fullName>
    </alternativeName>
</protein>
<feature type="active site" evidence="3">
    <location>
        <position position="131"/>
    </location>
</feature>
<dbReference type="PRINTS" id="PR01576">
    <property type="entry name" value="PDEFORMYLASE"/>
</dbReference>
<dbReference type="PANTHER" id="PTHR10458:SF22">
    <property type="entry name" value="PEPTIDE DEFORMYLASE"/>
    <property type="match status" value="1"/>
</dbReference>
<dbReference type="PANTHER" id="PTHR10458">
    <property type="entry name" value="PEPTIDE DEFORMYLASE"/>
    <property type="match status" value="1"/>
</dbReference>
<evidence type="ECO:0000256" key="2">
    <source>
        <dbReference type="ARBA" id="ARBA00023004"/>
    </source>
</evidence>
<proteinExistence type="inferred from homology"/>
<dbReference type="Pfam" id="PF01327">
    <property type="entry name" value="Pep_deformylase"/>
    <property type="match status" value="1"/>
</dbReference>
<dbReference type="EMBL" id="CP046457">
    <property type="protein sequence ID" value="QGT99618.1"/>
    <property type="molecule type" value="Genomic_DNA"/>
</dbReference>
<keyword evidence="3" id="KW-0479">Metal-binding</keyword>